<reference evidence="1" key="1">
    <citation type="submission" date="2023-05" db="EMBL/GenBank/DDBJ databases">
        <title>Genome and transcriptome analyses reveal genes involved in the formation of fine ridges on petal epidermal cells in Hibiscus trionum.</title>
        <authorList>
            <person name="Koshimizu S."/>
            <person name="Masuda S."/>
            <person name="Ishii T."/>
            <person name="Shirasu K."/>
            <person name="Hoshino A."/>
            <person name="Arita M."/>
        </authorList>
    </citation>
    <scope>NUCLEOTIDE SEQUENCE</scope>
    <source>
        <strain evidence="1">Hamamatsu line</strain>
    </source>
</reference>
<sequence>MGNCLPLSCAVDAILICCWDFISGPTNYISHLEENLDALDLALEDLKALQDDVLWKVELAVKQLLKPLNRVQGWLSRTSTLIVEADKLLEDGPQEKNKLCLGGYFSENCMSSCEYGKKVAKMLAEIKDHISEGDFGTVAETEPTVLVEVRPIELPIGQESLFDEAWISIRDRDTGIIGLYGLGVLEKRLY</sequence>
<dbReference type="EMBL" id="BSYR01000025">
    <property type="protein sequence ID" value="GMI93876.1"/>
    <property type="molecule type" value="Genomic_DNA"/>
</dbReference>
<protein>
    <submittedName>
        <fullName evidence="1">Uncharacterized protein</fullName>
    </submittedName>
</protein>
<gene>
    <name evidence="1" type="ORF">HRI_003056900</name>
</gene>
<accession>A0A9W7MAW4</accession>
<dbReference type="AlphaFoldDB" id="A0A9W7MAW4"/>
<name>A0A9W7MAW4_HIBTR</name>
<evidence type="ECO:0000313" key="1">
    <source>
        <dbReference type="EMBL" id="GMI93876.1"/>
    </source>
</evidence>
<keyword evidence="2" id="KW-1185">Reference proteome</keyword>
<evidence type="ECO:0000313" key="2">
    <source>
        <dbReference type="Proteomes" id="UP001165190"/>
    </source>
</evidence>
<proteinExistence type="predicted"/>
<comment type="caution">
    <text evidence="1">The sequence shown here is derived from an EMBL/GenBank/DDBJ whole genome shotgun (WGS) entry which is preliminary data.</text>
</comment>
<organism evidence="1 2">
    <name type="scientific">Hibiscus trionum</name>
    <name type="common">Flower of an hour</name>
    <dbReference type="NCBI Taxonomy" id="183268"/>
    <lineage>
        <taxon>Eukaryota</taxon>
        <taxon>Viridiplantae</taxon>
        <taxon>Streptophyta</taxon>
        <taxon>Embryophyta</taxon>
        <taxon>Tracheophyta</taxon>
        <taxon>Spermatophyta</taxon>
        <taxon>Magnoliopsida</taxon>
        <taxon>eudicotyledons</taxon>
        <taxon>Gunneridae</taxon>
        <taxon>Pentapetalae</taxon>
        <taxon>rosids</taxon>
        <taxon>malvids</taxon>
        <taxon>Malvales</taxon>
        <taxon>Malvaceae</taxon>
        <taxon>Malvoideae</taxon>
        <taxon>Hibiscus</taxon>
    </lineage>
</organism>
<dbReference type="Proteomes" id="UP001165190">
    <property type="component" value="Unassembled WGS sequence"/>
</dbReference>
<dbReference type="OrthoDB" id="664960at2759"/>